<feature type="domain" description="Glycoside hydrolase family 2" evidence="10">
    <location>
        <begin position="571"/>
        <end position="662"/>
    </location>
</feature>
<dbReference type="SUPFAM" id="SSF51445">
    <property type="entry name" value="(Trans)glycosidases"/>
    <property type="match status" value="1"/>
</dbReference>
<organism evidence="11 12">
    <name type="scientific">Aporhodopirellula rubra</name>
    <dbReference type="NCBI Taxonomy" id="980271"/>
    <lineage>
        <taxon>Bacteria</taxon>
        <taxon>Pseudomonadati</taxon>
        <taxon>Planctomycetota</taxon>
        <taxon>Planctomycetia</taxon>
        <taxon>Pirellulales</taxon>
        <taxon>Pirellulaceae</taxon>
        <taxon>Aporhodopirellula</taxon>
    </lineage>
</organism>
<feature type="region of interest" description="Disordered" evidence="5">
    <location>
        <begin position="818"/>
        <end position="838"/>
    </location>
</feature>
<keyword evidence="12" id="KW-1185">Reference proteome</keyword>
<evidence type="ECO:0008006" key="13">
    <source>
        <dbReference type="Google" id="ProtNLM"/>
    </source>
</evidence>
<dbReference type="Pfam" id="PF18565">
    <property type="entry name" value="Glyco_hydro2_C5"/>
    <property type="match status" value="1"/>
</dbReference>
<evidence type="ECO:0000256" key="2">
    <source>
        <dbReference type="ARBA" id="ARBA00022801"/>
    </source>
</evidence>
<dbReference type="SUPFAM" id="SSF49303">
    <property type="entry name" value="beta-Galactosidase/glucuronidase domain"/>
    <property type="match status" value="1"/>
</dbReference>
<dbReference type="InterPro" id="IPR006101">
    <property type="entry name" value="Glyco_hydro_2"/>
</dbReference>
<protein>
    <recommendedName>
        <fullName evidence="13">Beta-galactosidase</fullName>
    </recommendedName>
</protein>
<feature type="domain" description="Glycoside hydrolase family 2 immunoglobulin-like beta-sandwich" evidence="7">
    <location>
        <begin position="215"/>
        <end position="319"/>
    </location>
</feature>
<evidence type="ECO:0000313" key="12">
    <source>
        <dbReference type="Proteomes" id="UP000536179"/>
    </source>
</evidence>
<dbReference type="Gene3D" id="2.60.120.260">
    <property type="entry name" value="Galactose-binding domain-like"/>
    <property type="match status" value="1"/>
</dbReference>
<dbReference type="InterPro" id="IPR023230">
    <property type="entry name" value="Glyco_hydro_2_CS"/>
</dbReference>
<evidence type="ECO:0000259" key="10">
    <source>
        <dbReference type="Pfam" id="PF18565"/>
    </source>
</evidence>
<evidence type="ECO:0000256" key="5">
    <source>
        <dbReference type="SAM" id="MobiDB-lite"/>
    </source>
</evidence>
<gene>
    <name evidence="11" type="ORF">FHS27_003371</name>
</gene>
<dbReference type="GO" id="GO:0004553">
    <property type="term" value="F:hydrolase activity, hydrolyzing O-glycosyl compounds"/>
    <property type="evidence" value="ECO:0007669"/>
    <property type="project" value="InterPro"/>
</dbReference>
<evidence type="ECO:0000256" key="4">
    <source>
        <dbReference type="RuleBase" id="RU361154"/>
    </source>
</evidence>
<dbReference type="GO" id="GO:0005975">
    <property type="term" value="P:carbohydrate metabolic process"/>
    <property type="evidence" value="ECO:0007669"/>
    <property type="project" value="InterPro"/>
</dbReference>
<evidence type="ECO:0000256" key="1">
    <source>
        <dbReference type="ARBA" id="ARBA00007401"/>
    </source>
</evidence>
<evidence type="ECO:0000256" key="6">
    <source>
        <dbReference type="SAM" id="SignalP"/>
    </source>
</evidence>
<feature type="signal peptide" evidence="6">
    <location>
        <begin position="1"/>
        <end position="23"/>
    </location>
</feature>
<dbReference type="Pfam" id="PF02836">
    <property type="entry name" value="Glyco_hydro_2_C"/>
    <property type="match status" value="1"/>
</dbReference>
<dbReference type="PANTHER" id="PTHR42732">
    <property type="entry name" value="BETA-GALACTOSIDASE"/>
    <property type="match status" value="1"/>
</dbReference>
<sequence>MRGLGRVLTFVLIATCIARSCSAVSELPDGYPESERRKTSLTTHWKFYLGDPEGNYYRSDVDDANWEQVSIPHTLKLTDINLDGCDDDKTQLTFHRIVGWYRRTINVSDNASKVFLEFEGAHQVTDLWVNGEHVGQHAIGGYTPFHFDITNFVRSGDNSITLRVDNRRREDTPPDPGPFDYVKFSGLYRDVFLTETGPLHVTFPWEDFFAGVMITTPTVDPLHGNATISVRTSVRNESVHAKECGVLTWIIDAEGMVVLRLWDTEHIAPGMDRTFNQCGGIEEGLRLWSCEDPYLYRVNTTIFDGDRVVDCVENPLGVRSVTLSKEDGVLLNGKPIELLGANRHQHYAFIGDAVPDSLHFKDVLQLKQQGMNIVRTAHYPQDNALLDACDRLGILVYEEPPTWIGIGNDAWFDNLERAARRMVRNHRNHPSVIIWGAGINHRGAVPRMHYAIKQEDPTRWTASNSAEWTGVQNSGVTDLFTNMDYDGIDDWTRNEFLLAMEGIATPENIALYSSDPMRLGLIHWTAHAYYTFHPTKHPGSRMRSGLMDGFRTKGIPEDATSGPPVAMRIVADMEGRELIADGSDIVMAFTSFVDQEGNTVPATDLDVHYSLIGPASIVGDGVIDGANPAPVSRGAAPVMIRTGLSAGEITIRAECPGFDPVETKVTSGPFNADWIAVNARPIYDLQRVRVDIGEKGQLVQFGWRPWFGENDQPASIALDFLSGVAVELKTGSDEGVTRWLGEMNVKGFHGFVMGEGVCVIDPEGFELVFSGLPPGRYALTTFHHAPVSNTNSMDPNRERLRTLNIHQIPVAKTVSVSAKSNSTNTEMTSGKVLPETGPGTATVHFDVEDTDPVSVHLRDDNGVRGVWLNGFELQEVR</sequence>
<dbReference type="Gene3D" id="3.20.20.80">
    <property type="entry name" value="Glycosidases"/>
    <property type="match status" value="1"/>
</dbReference>
<name>A0A7W5H738_9BACT</name>
<feature type="chain" id="PRO_5030584230" description="Beta-galactosidase" evidence="6">
    <location>
        <begin position="24"/>
        <end position="877"/>
    </location>
</feature>
<proteinExistence type="inferred from homology"/>
<dbReference type="InterPro" id="IPR040605">
    <property type="entry name" value="Glyco_hydro2_dom5"/>
</dbReference>
<dbReference type="InterPro" id="IPR006104">
    <property type="entry name" value="Glyco_hydro_2_N"/>
</dbReference>
<keyword evidence="3 4" id="KW-0326">Glycosidase</keyword>
<feature type="domain" description="Glycosyl hydrolases family 2 sugar binding" evidence="9">
    <location>
        <begin position="98"/>
        <end position="195"/>
    </location>
</feature>
<dbReference type="InterPro" id="IPR036156">
    <property type="entry name" value="Beta-gal/glucu_dom_sf"/>
</dbReference>
<dbReference type="InterPro" id="IPR013783">
    <property type="entry name" value="Ig-like_fold"/>
</dbReference>
<dbReference type="InterPro" id="IPR051913">
    <property type="entry name" value="GH2_Domain-Containing"/>
</dbReference>
<accession>A0A7W5H738</accession>
<dbReference type="PROSITE" id="PS00719">
    <property type="entry name" value="GLYCOSYL_HYDROL_F2_1"/>
    <property type="match status" value="1"/>
</dbReference>
<comment type="similarity">
    <text evidence="1 4">Belongs to the glycosyl hydrolase 2 family.</text>
</comment>
<evidence type="ECO:0000259" key="9">
    <source>
        <dbReference type="Pfam" id="PF02837"/>
    </source>
</evidence>
<dbReference type="InterPro" id="IPR006103">
    <property type="entry name" value="Glyco_hydro_2_cat"/>
</dbReference>
<dbReference type="Proteomes" id="UP000536179">
    <property type="component" value="Unassembled WGS sequence"/>
</dbReference>
<keyword evidence="6" id="KW-0732">Signal</keyword>
<dbReference type="AlphaFoldDB" id="A0A7W5H738"/>
<dbReference type="Gene3D" id="2.60.40.10">
    <property type="entry name" value="Immunoglobulins"/>
    <property type="match status" value="2"/>
</dbReference>
<evidence type="ECO:0000256" key="3">
    <source>
        <dbReference type="ARBA" id="ARBA00023295"/>
    </source>
</evidence>
<dbReference type="Pfam" id="PF02837">
    <property type="entry name" value="Glyco_hydro_2_N"/>
    <property type="match status" value="1"/>
</dbReference>
<reference evidence="11 12" key="1">
    <citation type="submission" date="2020-08" db="EMBL/GenBank/DDBJ databases">
        <title>Genomic Encyclopedia of Type Strains, Phase III (KMG-III): the genomes of soil and plant-associated and newly described type strains.</title>
        <authorList>
            <person name="Whitman W."/>
        </authorList>
    </citation>
    <scope>NUCLEOTIDE SEQUENCE [LARGE SCALE GENOMIC DNA]</scope>
    <source>
        <strain evidence="11 12">CECT 8075</strain>
    </source>
</reference>
<dbReference type="PRINTS" id="PR00132">
    <property type="entry name" value="GLHYDRLASE2"/>
</dbReference>
<dbReference type="EMBL" id="JACHXU010000011">
    <property type="protein sequence ID" value="MBB3207546.1"/>
    <property type="molecule type" value="Genomic_DNA"/>
</dbReference>
<dbReference type="InterPro" id="IPR008979">
    <property type="entry name" value="Galactose-bd-like_sf"/>
</dbReference>
<keyword evidence="2 4" id="KW-0378">Hydrolase</keyword>
<feature type="domain" description="Glycoside hydrolase family 2 catalytic" evidence="8">
    <location>
        <begin position="326"/>
        <end position="486"/>
    </location>
</feature>
<evidence type="ECO:0000259" key="8">
    <source>
        <dbReference type="Pfam" id="PF02836"/>
    </source>
</evidence>
<evidence type="ECO:0000313" key="11">
    <source>
        <dbReference type="EMBL" id="MBB3207546.1"/>
    </source>
</evidence>
<dbReference type="InterPro" id="IPR006102">
    <property type="entry name" value="Ig-like_GH2"/>
</dbReference>
<comment type="caution">
    <text evidence="11">The sequence shown here is derived from an EMBL/GenBank/DDBJ whole genome shotgun (WGS) entry which is preliminary data.</text>
</comment>
<dbReference type="RefSeq" id="WP_246419879.1">
    <property type="nucleotide sequence ID" value="NZ_JACHXU010000011.1"/>
</dbReference>
<dbReference type="PANTHER" id="PTHR42732:SF1">
    <property type="entry name" value="BETA-MANNOSIDASE"/>
    <property type="match status" value="1"/>
</dbReference>
<evidence type="ECO:0000259" key="7">
    <source>
        <dbReference type="Pfam" id="PF00703"/>
    </source>
</evidence>
<feature type="compositionally biased region" description="Polar residues" evidence="5">
    <location>
        <begin position="818"/>
        <end position="828"/>
    </location>
</feature>
<dbReference type="Pfam" id="PF00703">
    <property type="entry name" value="Glyco_hydro_2"/>
    <property type="match status" value="1"/>
</dbReference>
<dbReference type="InterPro" id="IPR017853">
    <property type="entry name" value="GH"/>
</dbReference>
<dbReference type="SUPFAM" id="SSF49785">
    <property type="entry name" value="Galactose-binding domain-like"/>
    <property type="match status" value="1"/>
</dbReference>